<dbReference type="InParanoid" id="O26448"/>
<organism evidence="5 6">
    <name type="scientific">Methanothermobacter thermautotrophicus (strain ATCC 29096 / DSM 1053 / JCM 10044 / NBRC 100330 / Delta H)</name>
    <name type="common">Methanobacterium thermoautotrophicum</name>
    <dbReference type="NCBI Taxonomy" id="187420"/>
    <lineage>
        <taxon>Archaea</taxon>
        <taxon>Methanobacteriati</taxon>
        <taxon>Methanobacteriota</taxon>
        <taxon>Methanomada group</taxon>
        <taxon>Methanobacteria</taxon>
        <taxon>Methanobacteriales</taxon>
        <taxon>Methanobacteriaceae</taxon>
        <taxon>Methanothermobacter</taxon>
    </lineage>
</organism>
<name>O26448_METTH</name>
<evidence type="ECO:0000256" key="2">
    <source>
        <dbReference type="ARBA" id="ARBA00022676"/>
    </source>
</evidence>
<protein>
    <submittedName>
        <fullName evidence="5">Rhamnosyl transferase</fullName>
    </submittedName>
</protein>
<reference evidence="5 6" key="1">
    <citation type="journal article" date="1997" name="J. Bacteriol.">
        <title>Complete genome sequence of Methanobacterium thermoautotrophicum deltaH: functional analysis and comparative genomics.</title>
        <authorList>
            <person name="Smith D.R."/>
            <person name="Doucette-Stamm L.A."/>
            <person name="Deloughery C."/>
            <person name="Lee H.-M."/>
            <person name="Dubois J."/>
            <person name="Aldredge T."/>
            <person name="Bashirzadeh R."/>
            <person name="Blakely D."/>
            <person name="Cook R."/>
            <person name="Gilbert K."/>
            <person name="Harrison D."/>
            <person name="Hoang L."/>
            <person name="Keagle P."/>
            <person name="Lumm W."/>
            <person name="Pothier B."/>
            <person name="Qiu D."/>
            <person name="Spadafora R."/>
            <person name="Vicare R."/>
            <person name="Wang Y."/>
            <person name="Wierzbowski J."/>
            <person name="Gibson R."/>
            <person name="Jiwani N."/>
            <person name="Caruso A."/>
            <person name="Bush D."/>
            <person name="Safer H."/>
            <person name="Patwell D."/>
            <person name="Prabhakar S."/>
            <person name="McDougall S."/>
            <person name="Shimer G."/>
            <person name="Goyal A."/>
            <person name="Pietrovski S."/>
            <person name="Church G.M."/>
            <person name="Daniels C.J."/>
            <person name="Mao J.-i."/>
            <person name="Rice P."/>
            <person name="Nolling J."/>
            <person name="Reeve J.N."/>
        </authorList>
    </citation>
    <scope>NUCLEOTIDE SEQUENCE [LARGE SCALE GENOMIC DNA]</scope>
    <source>
        <strain evidence="6">ATCC 29096 / DSM 1053 / JCM 10044 / NBRC 100330 / Delta H</strain>
    </source>
</reference>
<dbReference type="PaxDb" id="187420-MTH_348"/>
<dbReference type="Gene3D" id="3.90.550.10">
    <property type="entry name" value="Spore Coat Polysaccharide Biosynthesis Protein SpsA, Chain A"/>
    <property type="match status" value="1"/>
</dbReference>
<dbReference type="CDD" id="cd04185">
    <property type="entry name" value="GT_2_like_b"/>
    <property type="match status" value="1"/>
</dbReference>
<gene>
    <name evidence="5" type="ordered locus">MTH_348</name>
</gene>
<evidence type="ECO:0000313" key="5">
    <source>
        <dbReference type="EMBL" id="AAB84854.1"/>
    </source>
</evidence>
<dbReference type="PANTHER" id="PTHR43179:SF12">
    <property type="entry name" value="GALACTOFURANOSYLTRANSFERASE GLFT2"/>
    <property type="match status" value="1"/>
</dbReference>
<evidence type="ECO:0000256" key="3">
    <source>
        <dbReference type="ARBA" id="ARBA00022679"/>
    </source>
</evidence>
<dbReference type="STRING" id="187420.MTH_348"/>
<dbReference type="InterPro" id="IPR001173">
    <property type="entry name" value="Glyco_trans_2-like"/>
</dbReference>
<feature type="domain" description="Glycosyltransferase 2-like" evidence="4">
    <location>
        <begin position="57"/>
        <end position="185"/>
    </location>
</feature>
<dbReference type="RefSeq" id="WP_010875987.1">
    <property type="nucleotide sequence ID" value="NC_000916.1"/>
</dbReference>
<sequence length="313" mass="36309">MKICAVVVTYNRKDLLVECLEALRRQTGPLDAIYIIDNASTDGTPHLLMEGGYIDDPDGSVKNLPDHHGRSLKIVYVRLNENTGGAGGFYKGVRRAFHDEYDWIWLMDDDVEPEEYTLEKLLKASERIPEDVSAVAPVRFFQGSLFISETKTFNFRNPLKHFTYDFITDDDLKEEYFKISAISFEGLLIKREAIERIGFPDKSLFIIADDTDYAIRLRDYGPIYMVSGARLIKKVAAEPDFNWKGFYHLRNVIYLDRKYGENILVRYLRPLRTLIIVTYQCLKYKPSGFKYLLKAFWEGYTLKRGKTVKPGEF</sequence>
<accession>O26448</accession>
<evidence type="ECO:0000256" key="1">
    <source>
        <dbReference type="ARBA" id="ARBA00006739"/>
    </source>
</evidence>
<dbReference type="GO" id="GO:0016757">
    <property type="term" value="F:glycosyltransferase activity"/>
    <property type="evidence" value="ECO:0007669"/>
    <property type="project" value="UniProtKB-KW"/>
</dbReference>
<dbReference type="AlphaFoldDB" id="O26448"/>
<dbReference type="Pfam" id="PF00535">
    <property type="entry name" value="Glycos_transf_2"/>
    <property type="match status" value="2"/>
</dbReference>
<dbReference type="SUPFAM" id="SSF53448">
    <property type="entry name" value="Nucleotide-diphospho-sugar transferases"/>
    <property type="match status" value="1"/>
</dbReference>
<dbReference type="HOGENOM" id="CLU_023845_2_1_2"/>
<feature type="domain" description="Glycosyltransferase 2-like" evidence="4">
    <location>
        <begin position="5"/>
        <end position="48"/>
    </location>
</feature>
<dbReference type="Proteomes" id="UP000005223">
    <property type="component" value="Chromosome"/>
</dbReference>
<dbReference type="EMBL" id="AE000666">
    <property type="protein sequence ID" value="AAB84854.1"/>
    <property type="molecule type" value="Genomic_DNA"/>
</dbReference>
<dbReference type="EnsemblBacteria" id="AAB84854">
    <property type="protein sequence ID" value="AAB84854"/>
    <property type="gene ID" value="MTH_348"/>
</dbReference>
<keyword evidence="6" id="KW-1185">Reference proteome</keyword>
<keyword evidence="2" id="KW-0328">Glycosyltransferase</keyword>
<dbReference type="KEGG" id="mth:MTH_348"/>
<dbReference type="GeneID" id="1470309"/>
<evidence type="ECO:0000313" key="6">
    <source>
        <dbReference type="Proteomes" id="UP000005223"/>
    </source>
</evidence>
<comment type="similarity">
    <text evidence="1">Belongs to the glycosyltransferase 2 family.</text>
</comment>
<proteinExistence type="inferred from homology"/>
<dbReference type="PANTHER" id="PTHR43179">
    <property type="entry name" value="RHAMNOSYLTRANSFERASE WBBL"/>
    <property type="match status" value="1"/>
</dbReference>
<evidence type="ECO:0000259" key="4">
    <source>
        <dbReference type="Pfam" id="PF00535"/>
    </source>
</evidence>
<dbReference type="CAZy" id="GT2">
    <property type="family name" value="Glycosyltransferase Family 2"/>
</dbReference>
<dbReference type="PATRIC" id="fig|187420.15.peg.317"/>
<dbReference type="InterPro" id="IPR029044">
    <property type="entry name" value="Nucleotide-diphossugar_trans"/>
</dbReference>
<dbReference type="PIR" id="G69144">
    <property type="entry name" value="G69144"/>
</dbReference>
<keyword evidence="3 5" id="KW-0808">Transferase</keyword>